<evidence type="ECO:0000256" key="1">
    <source>
        <dbReference type="SAM" id="Phobius"/>
    </source>
</evidence>
<comment type="caution">
    <text evidence="2">The sequence shown here is derived from an EMBL/GenBank/DDBJ whole genome shotgun (WGS) entry which is preliminary data.</text>
</comment>
<dbReference type="EMBL" id="LSYV01000129">
    <property type="protein sequence ID" value="KXZ42629.1"/>
    <property type="molecule type" value="Genomic_DNA"/>
</dbReference>
<keyword evidence="1" id="KW-0812">Transmembrane</keyword>
<evidence type="ECO:0000313" key="2">
    <source>
        <dbReference type="EMBL" id="KXZ42629.1"/>
    </source>
</evidence>
<keyword evidence="1" id="KW-0472">Membrane</keyword>
<keyword evidence="1" id="KW-1133">Transmembrane helix</keyword>
<name>A0A150FYG3_GONPE</name>
<keyword evidence="3" id="KW-1185">Reference proteome</keyword>
<reference evidence="3" key="1">
    <citation type="journal article" date="2016" name="Nat. Commun.">
        <title>The Gonium pectorale genome demonstrates co-option of cell cycle regulation during the evolution of multicellularity.</title>
        <authorList>
            <person name="Hanschen E.R."/>
            <person name="Marriage T.N."/>
            <person name="Ferris P.J."/>
            <person name="Hamaji T."/>
            <person name="Toyoda A."/>
            <person name="Fujiyama A."/>
            <person name="Neme R."/>
            <person name="Noguchi H."/>
            <person name="Minakuchi Y."/>
            <person name="Suzuki M."/>
            <person name="Kawai-Toyooka H."/>
            <person name="Smith D.R."/>
            <person name="Sparks H."/>
            <person name="Anderson J."/>
            <person name="Bakaric R."/>
            <person name="Luria V."/>
            <person name="Karger A."/>
            <person name="Kirschner M.W."/>
            <person name="Durand P.M."/>
            <person name="Michod R.E."/>
            <person name="Nozaki H."/>
            <person name="Olson B.J."/>
        </authorList>
    </citation>
    <scope>NUCLEOTIDE SEQUENCE [LARGE SCALE GENOMIC DNA]</scope>
    <source>
        <strain evidence="3">NIES-2863</strain>
    </source>
</reference>
<feature type="transmembrane region" description="Helical" evidence="1">
    <location>
        <begin position="68"/>
        <end position="90"/>
    </location>
</feature>
<proteinExistence type="predicted"/>
<gene>
    <name evidence="2" type="ORF">GPECTOR_129g559</name>
</gene>
<organism evidence="2 3">
    <name type="scientific">Gonium pectorale</name>
    <name type="common">Green alga</name>
    <dbReference type="NCBI Taxonomy" id="33097"/>
    <lineage>
        <taxon>Eukaryota</taxon>
        <taxon>Viridiplantae</taxon>
        <taxon>Chlorophyta</taxon>
        <taxon>core chlorophytes</taxon>
        <taxon>Chlorophyceae</taxon>
        <taxon>CS clade</taxon>
        <taxon>Chlamydomonadales</taxon>
        <taxon>Volvocaceae</taxon>
        <taxon>Gonium</taxon>
    </lineage>
</organism>
<protein>
    <submittedName>
        <fullName evidence="2">Uncharacterized protein</fullName>
    </submittedName>
</protein>
<feature type="transmembrane region" description="Helical" evidence="1">
    <location>
        <begin position="13"/>
        <end position="36"/>
    </location>
</feature>
<evidence type="ECO:0000313" key="3">
    <source>
        <dbReference type="Proteomes" id="UP000075714"/>
    </source>
</evidence>
<feature type="transmembrane region" description="Helical" evidence="1">
    <location>
        <begin position="43"/>
        <end position="62"/>
    </location>
</feature>
<accession>A0A150FYG3</accession>
<sequence length="107" mass="11806">MIVNSTLHTLIDWLLGVLRVGTLLLLSPLILPALALRYVGSGTVSVILTVALVPFMLMWVAAKTGYHLFRATTSALLTLPYTIVVAPYRFMRLLTKPHDMAGTEWTP</sequence>
<dbReference type="AlphaFoldDB" id="A0A150FYG3"/>
<dbReference type="OrthoDB" id="540211at2759"/>
<dbReference type="Proteomes" id="UP000075714">
    <property type="component" value="Unassembled WGS sequence"/>
</dbReference>